<reference evidence="2 3" key="1">
    <citation type="submission" date="2020-08" db="EMBL/GenBank/DDBJ databases">
        <title>A Genomic Blueprint of the Chicken Gut Microbiome.</title>
        <authorList>
            <person name="Gilroy R."/>
            <person name="Ravi A."/>
            <person name="Getino M."/>
            <person name="Pursley I."/>
            <person name="Horton D.L."/>
            <person name="Alikhan N.-F."/>
            <person name="Baker D."/>
            <person name="Gharbi K."/>
            <person name="Hall N."/>
            <person name="Watson M."/>
            <person name="Adriaenssens E.M."/>
            <person name="Foster-Nyarko E."/>
            <person name="Jarju S."/>
            <person name="Secka A."/>
            <person name="Antonio M."/>
            <person name="Oren A."/>
            <person name="Chaudhuri R."/>
            <person name="La Ragione R.M."/>
            <person name="Hildebrand F."/>
            <person name="Pallen M.J."/>
        </authorList>
    </citation>
    <scope>NUCLEOTIDE SEQUENCE [LARGE SCALE GENOMIC DNA]</scope>
    <source>
        <strain evidence="2 3">Sa2BVA9</strain>
    </source>
</reference>
<dbReference type="EMBL" id="JACSQL010000002">
    <property type="protein sequence ID" value="MBD7967438.1"/>
    <property type="molecule type" value="Genomic_DNA"/>
</dbReference>
<comment type="caution">
    <text evidence="2">The sequence shown here is derived from an EMBL/GenBank/DDBJ whole genome shotgun (WGS) entry which is preliminary data.</text>
</comment>
<accession>A0ABR8SVW0</accession>
<dbReference type="InterPro" id="IPR011033">
    <property type="entry name" value="PRC_barrel-like_sf"/>
</dbReference>
<name>A0ABR8SVW0_9BACL</name>
<dbReference type="Proteomes" id="UP000608071">
    <property type="component" value="Unassembled WGS sequence"/>
</dbReference>
<dbReference type="Pfam" id="PF05239">
    <property type="entry name" value="PRC"/>
    <property type="match status" value="2"/>
</dbReference>
<dbReference type="InterPro" id="IPR027275">
    <property type="entry name" value="PRC-brl_dom"/>
</dbReference>
<feature type="domain" description="PRC-barrel" evidence="1">
    <location>
        <begin position="90"/>
        <end position="162"/>
    </location>
</feature>
<proteinExistence type="predicted"/>
<dbReference type="Gene3D" id="2.30.30.240">
    <property type="entry name" value="PRC-barrel domain"/>
    <property type="match status" value="2"/>
</dbReference>
<evidence type="ECO:0000259" key="1">
    <source>
        <dbReference type="Pfam" id="PF05239"/>
    </source>
</evidence>
<keyword evidence="3" id="KW-1185">Reference proteome</keyword>
<dbReference type="SUPFAM" id="SSF50346">
    <property type="entry name" value="PRC-barrel domain"/>
    <property type="match status" value="2"/>
</dbReference>
<evidence type="ECO:0000313" key="2">
    <source>
        <dbReference type="EMBL" id="MBD7967438.1"/>
    </source>
</evidence>
<gene>
    <name evidence="2" type="ORF">H9647_05145</name>
</gene>
<protein>
    <submittedName>
        <fullName evidence="2">PRC-barrel domain-containing protein</fullName>
    </submittedName>
</protein>
<dbReference type="RefSeq" id="WP_191798713.1">
    <property type="nucleotide sequence ID" value="NZ_JACSQL010000002.1"/>
</dbReference>
<sequence>MKLQEMIGLAVFDIEEGKKIGKICDFTLTTDWQLTGIELDGRGFFSKQVKTVSWEDILAYGNDAVMIRNKQAVRKTDADNIKYNYLKGHHKLRDMTVITQEGLQLGRITDVYFDQKMGKNILGLEISDGFVMDLMEGRKWLPRTDEMKIGEHTVVVPTASEQHLVDAIHSVNG</sequence>
<feature type="domain" description="PRC-barrel" evidence="1">
    <location>
        <begin position="3"/>
        <end position="70"/>
    </location>
</feature>
<organism evidence="2 3">
    <name type="scientific">Paenibacillus gallinarum</name>
    <dbReference type="NCBI Taxonomy" id="2762232"/>
    <lineage>
        <taxon>Bacteria</taxon>
        <taxon>Bacillati</taxon>
        <taxon>Bacillota</taxon>
        <taxon>Bacilli</taxon>
        <taxon>Bacillales</taxon>
        <taxon>Paenibacillaceae</taxon>
        <taxon>Paenibacillus</taxon>
    </lineage>
</organism>
<evidence type="ECO:0000313" key="3">
    <source>
        <dbReference type="Proteomes" id="UP000608071"/>
    </source>
</evidence>